<proteinExistence type="inferred from homology"/>
<dbReference type="Gene3D" id="3.90.1300.10">
    <property type="entry name" value="Amidase signature (AS) domain"/>
    <property type="match status" value="1"/>
</dbReference>
<sequence>MPIVMSWEEWASRDTIALAELVRAGQVSPQELAEQARAGIERVNEILNAVIEIFDDVVADPSKDGLNAQGIFAGAPYLMKDIGPALKGRKQEMGSLLMKGYVTPEDSFLTKKIRSAGLNIIGRTTTPEFAVCGSAENPRIYISSNPWNVTYTTGGSSSGSAAIIASGAVPLAHASDGGGSIRGPAGINGNIGLKPSRGVLSAAPEGSDLTNVMAVQGCNSRSVRDTAAFFDACRGGAPGEFMPYWQPPEPYSDLIRRDPPKLKIALSHQWGDYRAIPHFIDELQKAGRLFQELGHDVEWKTPDVDFRKGYAAQTTCYITHVAASLDRLIALNDSKNRILHDLEPMNAKIWEAGIDRPYFDRAQMQITFNQLSRAFGAFFQDWDILLTPVMALPTHKLGAREYLTLNESDEPEVWFDRLWSLYPYTALANICGLPGISLPMALQQNGLPLGIHAMSGQANDGLLLQLAAQVERALDGRWNLGRLPAVHVTMPVS</sequence>
<dbReference type="AlphaFoldDB" id="A0AAD1D8G1"/>
<dbReference type="Proteomes" id="UP000276029">
    <property type="component" value="Unassembled WGS sequence"/>
</dbReference>
<evidence type="ECO:0000313" key="6">
    <source>
        <dbReference type="Proteomes" id="UP000276029"/>
    </source>
</evidence>
<dbReference type="SUPFAM" id="SSF75304">
    <property type="entry name" value="Amidase signature (AS) enzymes"/>
    <property type="match status" value="1"/>
</dbReference>
<dbReference type="PROSITE" id="PS00571">
    <property type="entry name" value="AMIDASES"/>
    <property type="match status" value="1"/>
</dbReference>
<dbReference type="EMBL" id="RBWX01000001">
    <property type="protein sequence ID" value="RKS94298.1"/>
    <property type="molecule type" value="Genomic_DNA"/>
</dbReference>
<dbReference type="RefSeq" id="WP_121047029.1">
    <property type="nucleotide sequence ID" value="NZ_AP018711.1"/>
</dbReference>
<name>A0AAD1D8G1_SPHMI</name>
<keyword evidence="6" id="KW-1185">Reference proteome</keyword>
<dbReference type="GO" id="GO:0003824">
    <property type="term" value="F:catalytic activity"/>
    <property type="evidence" value="ECO:0007669"/>
    <property type="project" value="InterPro"/>
</dbReference>
<comment type="similarity">
    <text evidence="1">Belongs to the amidase family.</text>
</comment>
<feature type="domain" description="Amidase" evidence="2">
    <location>
        <begin position="34"/>
        <end position="464"/>
    </location>
</feature>
<evidence type="ECO:0000259" key="2">
    <source>
        <dbReference type="Pfam" id="PF01425"/>
    </source>
</evidence>
<protein>
    <submittedName>
        <fullName evidence="3">Amidase</fullName>
    </submittedName>
</protein>
<dbReference type="EMBL" id="AP018711">
    <property type="protein sequence ID" value="BBE35282.1"/>
    <property type="molecule type" value="Genomic_DNA"/>
</dbReference>
<evidence type="ECO:0000313" key="4">
    <source>
        <dbReference type="EMBL" id="RKS94298.1"/>
    </source>
</evidence>
<dbReference type="InterPro" id="IPR000120">
    <property type="entry name" value="Amidase"/>
</dbReference>
<gene>
    <name evidence="3" type="primary">amiC</name>
    <name evidence="4" type="ORF">DFR51_0004</name>
    <name evidence="3" type="ORF">SmB9_29400</name>
</gene>
<dbReference type="InterPro" id="IPR020556">
    <property type="entry name" value="Amidase_CS"/>
</dbReference>
<accession>A0AAD1D8G1</accession>
<dbReference type="PANTHER" id="PTHR11895:SF7">
    <property type="entry name" value="GLUTAMYL-TRNA(GLN) AMIDOTRANSFERASE SUBUNIT A, MITOCHONDRIAL"/>
    <property type="match status" value="1"/>
</dbReference>
<dbReference type="PANTHER" id="PTHR11895">
    <property type="entry name" value="TRANSAMIDASE"/>
    <property type="match status" value="1"/>
</dbReference>
<evidence type="ECO:0000313" key="3">
    <source>
        <dbReference type="EMBL" id="BBE35282.1"/>
    </source>
</evidence>
<dbReference type="Proteomes" id="UP000275727">
    <property type="component" value="Chromosome"/>
</dbReference>
<reference evidence="3 5" key="1">
    <citation type="submission" date="2018-06" db="EMBL/GenBank/DDBJ databases">
        <title>Complete Genome Sequence of the Microcystin-Degrading Bacterium Sphingosinicella microcystinivorans Strain B-9.</title>
        <authorList>
            <person name="Jin H."/>
            <person name="Nishizawa T."/>
            <person name="Guo Y."/>
            <person name="Nishizawa A."/>
            <person name="Park H."/>
            <person name="Kato H."/>
            <person name="Tsuji K."/>
            <person name="Harada K."/>
        </authorList>
    </citation>
    <scope>NUCLEOTIDE SEQUENCE [LARGE SCALE GENOMIC DNA]</scope>
    <source>
        <strain evidence="3 5">B9</strain>
    </source>
</reference>
<dbReference type="KEGG" id="smic:SmB9_29400"/>
<reference evidence="4 6" key="2">
    <citation type="submission" date="2018-10" db="EMBL/GenBank/DDBJ databases">
        <title>Genomic Encyclopedia of Type Strains, Phase IV (KMG-IV): sequencing the most valuable type-strain genomes for metagenomic binning, comparative biology and taxonomic classification.</title>
        <authorList>
            <person name="Goeker M."/>
        </authorList>
    </citation>
    <scope>NUCLEOTIDE SEQUENCE [LARGE SCALE GENOMIC DNA]</scope>
    <source>
        <strain evidence="4 6">DSM 19791</strain>
    </source>
</reference>
<organism evidence="3 5">
    <name type="scientific">Sphingosinicella microcystinivorans</name>
    <dbReference type="NCBI Taxonomy" id="335406"/>
    <lineage>
        <taxon>Bacteria</taxon>
        <taxon>Pseudomonadati</taxon>
        <taxon>Pseudomonadota</taxon>
        <taxon>Alphaproteobacteria</taxon>
        <taxon>Sphingomonadales</taxon>
        <taxon>Sphingosinicellaceae</taxon>
        <taxon>Sphingosinicella</taxon>
    </lineage>
</organism>
<dbReference type="InterPro" id="IPR036928">
    <property type="entry name" value="AS_sf"/>
</dbReference>
<evidence type="ECO:0000313" key="5">
    <source>
        <dbReference type="Proteomes" id="UP000275727"/>
    </source>
</evidence>
<evidence type="ECO:0000256" key="1">
    <source>
        <dbReference type="ARBA" id="ARBA00009199"/>
    </source>
</evidence>
<dbReference type="Pfam" id="PF01425">
    <property type="entry name" value="Amidase"/>
    <property type="match status" value="1"/>
</dbReference>
<dbReference type="InterPro" id="IPR023631">
    <property type="entry name" value="Amidase_dom"/>
</dbReference>